<feature type="region of interest" description="Disordered" evidence="1">
    <location>
        <begin position="107"/>
        <end position="150"/>
    </location>
</feature>
<protein>
    <recommendedName>
        <fullName evidence="2">CAP-Gly domain-containing protein</fullName>
    </recommendedName>
</protein>
<evidence type="ECO:0000259" key="2">
    <source>
        <dbReference type="PROSITE" id="PS50245"/>
    </source>
</evidence>
<proteinExistence type="predicted"/>
<sequence>MGGGTAVGKYKCTVGDRAWVSKKKNLCGTIRYFGPVHFDTVACCFVMDNGIWYGLELDKKCGTTNGTVKNKYYFECRPDYGLELSYLIEPENAKNDINDPMKQAKSVNVQKNEVNTMNKSKEDKPINRNNPSDLTQPKSNDDATCTGEGQIEQRVNTTINVGVEKQEESEEAGLVVAVATNGNDTTNEKKEETNGHCETVVSTQGMKESKSQDGAGVETLNGTNVLPNSNGNVHLTDNDTCSLITPNTNDKFTIEEFEALLRMDIIPKPLSSKHENSDPHGVGEETDNTAGETPFGPSNSNEIGSSHNVAKEYMPLAKCITLCDDNDGRTEALRNEVMTTKTKNETLH</sequence>
<dbReference type="InterPro" id="IPR000938">
    <property type="entry name" value="CAP-Gly_domain"/>
</dbReference>
<organism evidence="3 4">
    <name type="scientific">Reticulomyxa filosa</name>
    <dbReference type="NCBI Taxonomy" id="46433"/>
    <lineage>
        <taxon>Eukaryota</taxon>
        <taxon>Sar</taxon>
        <taxon>Rhizaria</taxon>
        <taxon>Retaria</taxon>
        <taxon>Foraminifera</taxon>
        <taxon>Monothalamids</taxon>
        <taxon>Reticulomyxidae</taxon>
        <taxon>Reticulomyxa</taxon>
    </lineage>
</organism>
<comment type="caution">
    <text evidence="3">The sequence shown here is derived from an EMBL/GenBank/DDBJ whole genome shotgun (WGS) entry which is preliminary data.</text>
</comment>
<reference evidence="3 4" key="1">
    <citation type="journal article" date="2013" name="Curr. Biol.">
        <title>The Genome of the Foraminiferan Reticulomyxa filosa.</title>
        <authorList>
            <person name="Glockner G."/>
            <person name="Hulsmann N."/>
            <person name="Schleicher M."/>
            <person name="Noegel A.A."/>
            <person name="Eichinger L."/>
            <person name="Gallinger C."/>
            <person name="Pawlowski J."/>
            <person name="Sierra R."/>
            <person name="Euteneuer U."/>
            <person name="Pillet L."/>
            <person name="Moustafa A."/>
            <person name="Platzer M."/>
            <person name="Groth M."/>
            <person name="Szafranski K."/>
            <person name="Schliwa M."/>
        </authorList>
    </citation>
    <scope>NUCLEOTIDE SEQUENCE [LARGE SCALE GENOMIC DNA]</scope>
</reference>
<evidence type="ECO:0000256" key="1">
    <source>
        <dbReference type="SAM" id="MobiDB-lite"/>
    </source>
</evidence>
<dbReference type="Gene3D" id="2.30.30.190">
    <property type="entry name" value="CAP Gly-rich-like domain"/>
    <property type="match status" value="1"/>
</dbReference>
<dbReference type="PROSITE" id="PS50245">
    <property type="entry name" value="CAP_GLY_2"/>
    <property type="match status" value="1"/>
</dbReference>
<feature type="compositionally biased region" description="Polar residues" evidence="1">
    <location>
        <begin position="288"/>
        <end position="305"/>
    </location>
</feature>
<dbReference type="Proteomes" id="UP000023152">
    <property type="component" value="Unassembled WGS sequence"/>
</dbReference>
<feature type="compositionally biased region" description="Polar residues" evidence="1">
    <location>
        <begin position="127"/>
        <end position="138"/>
    </location>
</feature>
<dbReference type="InterPro" id="IPR036859">
    <property type="entry name" value="CAP-Gly_dom_sf"/>
</dbReference>
<evidence type="ECO:0000313" key="3">
    <source>
        <dbReference type="EMBL" id="ETO33429.1"/>
    </source>
</evidence>
<dbReference type="OrthoDB" id="2130750at2759"/>
<dbReference type="SMART" id="SM01052">
    <property type="entry name" value="CAP_GLY"/>
    <property type="match status" value="1"/>
</dbReference>
<feature type="domain" description="CAP-Gly" evidence="2">
    <location>
        <begin position="50"/>
        <end position="85"/>
    </location>
</feature>
<feature type="compositionally biased region" description="Polar residues" evidence="1">
    <location>
        <begin position="107"/>
        <end position="118"/>
    </location>
</feature>
<gene>
    <name evidence="3" type="ORF">RFI_03679</name>
</gene>
<dbReference type="Pfam" id="PF01302">
    <property type="entry name" value="CAP_GLY"/>
    <property type="match status" value="1"/>
</dbReference>
<keyword evidence="4" id="KW-1185">Reference proteome</keyword>
<dbReference type="SUPFAM" id="SSF74924">
    <property type="entry name" value="Cap-Gly domain"/>
    <property type="match status" value="1"/>
</dbReference>
<feature type="compositionally biased region" description="Basic and acidic residues" evidence="1">
    <location>
        <begin position="272"/>
        <end position="283"/>
    </location>
</feature>
<feature type="region of interest" description="Disordered" evidence="1">
    <location>
        <begin position="270"/>
        <end position="305"/>
    </location>
</feature>
<dbReference type="EMBL" id="ASPP01003402">
    <property type="protein sequence ID" value="ETO33429.1"/>
    <property type="molecule type" value="Genomic_DNA"/>
</dbReference>
<dbReference type="AlphaFoldDB" id="X6P5S0"/>
<accession>X6P5S0</accession>
<evidence type="ECO:0000313" key="4">
    <source>
        <dbReference type="Proteomes" id="UP000023152"/>
    </source>
</evidence>
<name>X6P5S0_RETFI</name>